<dbReference type="RefSeq" id="WP_104148211.1">
    <property type="nucleotide sequence ID" value="NZ_BQHP01000029.1"/>
</dbReference>
<reference evidence="2 3" key="1">
    <citation type="submission" date="2020-07" db="EMBL/GenBank/DDBJ databases">
        <title>Diversity of carbapenemase encoding genes among Pseudomonas putida group clinical isolates in a tertiary Brazilian hospital.</title>
        <authorList>
            <person name="Alberto-Lei F."/>
            <person name="Nodari C.S."/>
            <person name="Streling A.P."/>
            <person name="Paulino J.T."/>
            <person name="Bessa-Neto F.O."/>
            <person name="Cayo R."/>
            <person name="Gales A.C."/>
        </authorList>
    </citation>
    <scope>NUCLEOTIDE SEQUENCE [LARGE SCALE GENOMIC DNA]</scope>
    <source>
        <strain evidence="2 3">12273</strain>
    </source>
</reference>
<accession>A0A7W2LKB8</accession>
<proteinExistence type="predicted"/>
<comment type="caution">
    <text evidence="2">The sequence shown here is derived from an EMBL/GenBank/DDBJ whole genome shotgun (WGS) entry which is preliminary data.</text>
</comment>
<dbReference type="AlphaFoldDB" id="A0A7W2LKB8"/>
<evidence type="ECO:0000256" key="1">
    <source>
        <dbReference type="SAM" id="Phobius"/>
    </source>
</evidence>
<feature type="transmembrane region" description="Helical" evidence="1">
    <location>
        <begin position="98"/>
        <end position="120"/>
    </location>
</feature>
<keyword evidence="1" id="KW-0472">Membrane</keyword>
<keyword evidence="1" id="KW-1133">Transmembrane helix</keyword>
<dbReference type="Proteomes" id="UP000590738">
    <property type="component" value="Unassembled WGS sequence"/>
</dbReference>
<protein>
    <submittedName>
        <fullName evidence="2">Uncharacterized protein</fullName>
    </submittedName>
</protein>
<evidence type="ECO:0000313" key="3">
    <source>
        <dbReference type="Proteomes" id="UP000590738"/>
    </source>
</evidence>
<organism evidence="2 3">
    <name type="scientific">Pseudomonas juntendi</name>
    <dbReference type="NCBI Taxonomy" id="2666183"/>
    <lineage>
        <taxon>Bacteria</taxon>
        <taxon>Pseudomonadati</taxon>
        <taxon>Pseudomonadota</taxon>
        <taxon>Gammaproteobacteria</taxon>
        <taxon>Pseudomonadales</taxon>
        <taxon>Pseudomonadaceae</taxon>
        <taxon>Pseudomonas</taxon>
    </lineage>
</organism>
<feature type="transmembrane region" description="Helical" evidence="1">
    <location>
        <begin position="12"/>
        <end position="31"/>
    </location>
</feature>
<name>A0A7W2LKB8_9PSED</name>
<dbReference type="EMBL" id="JACGCZ010000010">
    <property type="protein sequence ID" value="MBA6142449.1"/>
    <property type="molecule type" value="Genomic_DNA"/>
</dbReference>
<evidence type="ECO:0000313" key="2">
    <source>
        <dbReference type="EMBL" id="MBA6142449.1"/>
    </source>
</evidence>
<sequence length="125" mass="14225">MTSFDTRWLGLPLMVAMFIVIFVWIYISVRYVNYIESLLSNSSMVSGDKRIFSSAGLLGKVMRTGSASVMLSMRAICIRKGLLDRQDVKRFPGGLRRMLVGLWFVHVAVFLSLIGLWVWLKLVGY</sequence>
<keyword evidence="1" id="KW-0812">Transmembrane</keyword>
<gene>
    <name evidence="2" type="ORF">H4B97_08195</name>
</gene>